<dbReference type="AlphaFoldDB" id="A0A2G8SVJ6"/>
<sequence>MWGFFFVWIFALPVPVNVRPFEIEQRKLQLVQLKRMQFGRKSEKSTMVRRVGACGALMRPLVDALKWYVLIPGKAHSNDTPMPVLSPGNGQTGSCQQRCRVNQAAFSNTSG</sequence>
<accession>A0A2G8SVJ6</accession>
<organism evidence="2 3">
    <name type="scientific">Massilia psychrophila</name>
    <dbReference type="NCBI Taxonomy" id="1603353"/>
    <lineage>
        <taxon>Bacteria</taxon>
        <taxon>Pseudomonadati</taxon>
        <taxon>Pseudomonadota</taxon>
        <taxon>Betaproteobacteria</taxon>
        <taxon>Burkholderiales</taxon>
        <taxon>Oxalobacteraceae</taxon>
        <taxon>Telluria group</taxon>
        <taxon>Massilia</taxon>
    </lineage>
</organism>
<dbReference type="InterPro" id="IPR004291">
    <property type="entry name" value="Transposase_IS66_central"/>
</dbReference>
<dbReference type="EMBL" id="PDOB01000090">
    <property type="protein sequence ID" value="PIL37784.1"/>
    <property type="molecule type" value="Genomic_DNA"/>
</dbReference>
<comment type="caution">
    <text evidence="2">The sequence shown here is derived from an EMBL/GenBank/DDBJ whole genome shotgun (WGS) entry which is preliminary data.</text>
</comment>
<evidence type="ECO:0000313" key="3">
    <source>
        <dbReference type="Proteomes" id="UP000228593"/>
    </source>
</evidence>
<dbReference type="Pfam" id="PF03050">
    <property type="entry name" value="DDE_Tnp_IS66"/>
    <property type="match status" value="1"/>
</dbReference>
<name>A0A2G8SVJ6_9BURK</name>
<dbReference type="OrthoDB" id="9794514at2"/>
<protein>
    <recommendedName>
        <fullName evidence="1">Transposase IS66 central domain-containing protein</fullName>
    </recommendedName>
</protein>
<evidence type="ECO:0000313" key="2">
    <source>
        <dbReference type="EMBL" id="PIL37784.1"/>
    </source>
</evidence>
<dbReference type="Proteomes" id="UP000228593">
    <property type="component" value="Unassembled WGS sequence"/>
</dbReference>
<keyword evidence="3" id="KW-1185">Reference proteome</keyword>
<feature type="domain" description="Transposase IS66 central" evidence="1">
    <location>
        <begin position="39"/>
        <end position="96"/>
    </location>
</feature>
<proteinExistence type="predicted"/>
<gene>
    <name evidence="2" type="ORF">CR103_21695</name>
</gene>
<reference evidence="2 3" key="1">
    <citation type="submission" date="2017-10" db="EMBL/GenBank/DDBJ databases">
        <title>Massilia psychrophilum sp. nov., a novel purple-pigmented bacterium isolated from Tianshan glacier, Xinjiang Municipality, China.</title>
        <authorList>
            <person name="Wang H."/>
        </authorList>
    </citation>
    <scope>NUCLEOTIDE SEQUENCE [LARGE SCALE GENOMIC DNA]</scope>
    <source>
        <strain evidence="2 3">JCM 30813</strain>
    </source>
</reference>
<evidence type="ECO:0000259" key="1">
    <source>
        <dbReference type="Pfam" id="PF03050"/>
    </source>
</evidence>